<evidence type="ECO:0000256" key="2">
    <source>
        <dbReference type="ARBA" id="ARBA00022604"/>
    </source>
</evidence>
<evidence type="ECO:0000313" key="4">
    <source>
        <dbReference type="Proteomes" id="UP001237642"/>
    </source>
</evidence>
<proteinExistence type="predicted"/>
<dbReference type="AlphaFoldDB" id="A0AAD8LXB2"/>
<comment type="caution">
    <text evidence="3">The sequence shown here is derived from an EMBL/GenBank/DDBJ whole genome shotgun (WGS) entry which is preliminary data.</text>
</comment>
<protein>
    <submittedName>
        <fullName evidence="3">Uncharacterized protein</fullName>
    </submittedName>
</protein>
<evidence type="ECO:0000313" key="3">
    <source>
        <dbReference type="EMBL" id="KAK1352022.1"/>
    </source>
</evidence>
<evidence type="ECO:0000256" key="1">
    <source>
        <dbReference type="ARBA" id="ARBA00022448"/>
    </source>
</evidence>
<organism evidence="3 4">
    <name type="scientific">Heracleum sosnowskyi</name>
    <dbReference type="NCBI Taxonomy" id="360622"/>
    <lineage>
        <taxon>Eukaryota</taxon>
        <taxon>Viridiplantae</taxon>
        <taxon>Streptophyta</taxon>
        <taxon>Embryophyta</taxon>
        <taxon>Tracheophyta</taxon>
        <taxon>Spermatophyta</taxon>
        <taxon>Magnoliopsida</taxon>
        <taxon>eudicotyledons</taxon>
        <taxon>Gunneridae</taxon>
        <taxon>Pentapetalae</taxon>
        <taxon>asterids</taxon>
        <taxon>campanulids</taxon>
        <taxon>Apiales</taxon>
        <taxon>Apiaceae</taxon>
        <taxon>Apioideae</taxon>
        <taxon>apioid superclade</taxon>
        <taxon>Tordylieae</taxon>
        <taxon>Tordyliinae</taxon>
        <taxon>Heracleum</taxon>
    </lineage>
</organism>
<keyword evidence="1" id="KW-0813">Transport</keyword>
<name>A0AAD8LXB2_9APIA</name>
<gene>
    <name evidence="3" type="ORF">POM88_053736</name>
</gene>
<dbReference type="InterPro" id="IPR007930">
    <property type="entry name" value="DUF724"/>
</dbReference>
<reference evidence="3" key="2">
    <citation type="submission" date="2023-05" db="EMBL/GenBank/DDBJ databases">
        <authorList>
            <person name="Schelkunov M.I."/>
        </authorList>
    </citation>
    <scope>NUCLEOTIDE SEQUENCE</scope>
    <source>
        <strain evidence="3">Hsosn_3</strain>
        <tissue evidence="3">Leaf</tissue>
    </source>
</reference>
<keyword evidence="2" id="KW-0341">Growth regulation</keyword>
<sequence length="158" mass="18004">MQMLDEMILEHLPQLLIIASSRDLHITKFNQCADSDGEDGELRPPLGPTITFIFFATVSNNDAKSDQSLPFVKCSPVWKFIKSMEIFQKMPQKPHFSPLFECKEETREGLAIGHMVTFSNVLERTSKPKYSDPSIVIERKLKTLDALKPYGFDVGKIR</sequence>
<dbReference type="Pfam" id="PF05266">
    <property type="entry name" value="DUF724"/>
    <property type="match status" value="1"/>
</dbReference>
<dbReference type="Proteomes" id="UP001237642">
    <property type="component" value="Unassembled WGS sequence"/>
</dbReference>
<accession>A0AAD8LXB2</accession>
<keyword evidence="4" id="KW-1185">Reference proteome</keyword>
<dbReference type="EMBL" id="JAUIZM010000020">
    <property type="protein sequence ID" value="KAK1352022.1"/>
    <property type="molecule type" value="Genomic_DNA"/>
</dbReference>
<reference evidence="3" key="1">
    <citation type="submission" date="2023-02" db="EMBL/GenBank/DDBJ databases">
        <title>Genome of toxic invasive species Heracleum sosnowskyi carries increased number of genes despite the absence of recent whole-genome duplications.</title>
        <authorList>
            <person name="Schelkunov M."/>
            <person name="Shtratnikova V."/>
            <person name="Makarenko M."/>
            <person name="Klepikova A."/>
            <person name="Omelchenko D."/>
            <person name="Novikova G."/>
            <person name="Obukhova E."/>
            <person name="Bogdanov V."/>
            <person name="Penin A."/>
            <person name="Logacheva M."/>
        </authorList>
    </citation>
    <scope>NUCLEOTIDE SEQUENCE</scope>
    <source>
        <strain evidence="3">Hsosn_3</strain>
        <tissue evidence="3">Leaf</tissue>
    </source>
</reference>